<sequence>MKQRLLQISVFLLLGVFSIYLTPREYLHHFSGHEDTVDEPACSAIYAHGPVISTVHQHCDWLHSAMESFLPEHSVHLASVPFIFAELPSAQPVPVPVAPVLYCSLRAPPAA</sequence>
<evidence type="ECO:0000313" key="2">
    <source>
        <dbReference type="Proteomes" id="UP001449657"/>
    </source>
</evidence>
<accession>A0ABZ2ZCH3</accession>
<dbReference type="RefSeq" id="WP_341842781.1">
    <property type="nucleotide sequence ID" value="NZ_CP149792.1"/>
</dbReference>
<name>A0ABZ2ZCH3_9BACT</name>
<keyword evidence="2" id="KW-1185">Reference proteome</keyword>
<reference evidence="1 2" key="1">
    <citation type="submission" date="2024-03" db="EMBL/GenBank/DDBJ databases">
        <title>Chitinophaga caseinilytica sp. nov., a casein hydrolysing bacterium isolated from forest soil.</title>
        <authorList>
            <person name="Lee D.S."/>
            <person name="Han D.M."/>
            <person name="Baek J.H."/>
            <person name="Choi D.G."/>
            <person name="Jeon J.H."/>
            <person name="Jeon C.O."/>
        </authorList>
    </citation>
    <scope>NUCLEOTIDE SEQUENCE [LARGE SCALE GENOMIC DNA]</scope>
    <source>
        <strain evidence="1 2">KACC 19118</strain>
    </source>
</reference>
<gene>
    <name evidence="1" type="ORF">WJU22_08350</name>
</gene>
<organism evidence="1 2">
    <name type="scientific">Chitinophaga caseinilytica</name>
    <dbReference type="NCBI Taxonomy" id="2267521"/>
    <lineage>
        <taxon>Bacteria</taxon>
        <taxon>Pseudomonadati</taxon>
        <taxon>Bacteroidota</taxon>
        <taxon>Chitinophagia</taxon>
        <taxon>Chitinophagales</taxon>
        <taxon>Chitinophagaceae</taxon>
        <taxon>Chitinophaga</taxon>
    </lineage>
</organism>
<evidence type="ECO:0000313" key="1">
    <source>
        <dbReference type="EMBL" id="WZN48184.1"/>
    </source>
</evidence>
<proteinExistence type="predicted"/>
<protein>
    <submittedName>
        <fullName evidence="1">Uncharacterized protein</fullName>
    </submittedName>
</protein>
<dbReference type="Proteomes" id="UP001449657">
    <property type="component" value="Chromosome"/>
</dbReference>
<dbReference type="EMBL" id="CP150096">
    <property type="protein sequence ID" value="WZN48184.1"/>
    <property type="molecule type" value="Genomic_DNA"/>
</dbReference>